<dbReference type="InterPro" id="IPR014711">
    <property type="entry name" value="TopoI_cat_a-hlx-sub_euk"/>
</dbReference>
<dbReference type="PANTHER" id="PTHR10290">
    <property type="entry name" value="DNA TOPOISOMERASE I"/>
    <property type="match status" value="1"/>
</dbReference>
<evidence type="ECO:0000256" key="1">
    <source>
        <dbReference type="ARBA" id="ARBA00000213"/>
    </source>
</evidence>
<dbReference type="GO" id="GO:0006265">
    <property type="term" value="P:DNA topological change"/>
    <property type="evidence" value="ECO:0007669"/>
    <property type="project" value="InterPro"/>
</dbReference>
<dbReference type="Proteomes" id="UP000515811">
    <property type="component" value="Chromosome"/>
</dbReference>
<dbReference type="InterPro" id="IPR035447">
    <property type="entry name" value="DNA_topo_I_N_sf"/>
</dbReference>
<dbReference type="InterPro" id="IPR001631">
    <property type="entry name" value="TopoI"/>
</dbReference>
<dbReference type="SUPFAM" id="SSF56349">
    <property type="entry name" value="DNA breaking-rejoining enzymes"/>
    <property type="match status" value="1"/>
</dbReference>
<dbReference type="Gene3D" id="1.10.132.120">
    <property type="match status" value="1"/>
</dbReference>
<keyword evidence="6 9" id="KW-0413">Isomerase</keyword>
<dbReference type="InterPro" id="IPR013500">
    <property type="entry name" value="TopoI_cat_euk"/>
</dbReference>
<dbReference type="AlphaFoldDB" id="A0A7G9RVJ6"/>
<accession>A0A7G9RVJ6</accession>
<comment type="similarity">
    <text evidence="2">Belongs to the type IB topoisomerase family.</text>
</comment>
<dbReference type="InterPro" id="IPR051062">
    <property type="entry name" value="Topoisomerase_IB"/>
</dbReference>
<feature type="domain" description="DNA topoisomerase IB N-terminal" evidence="8">
    <location>
        <begin position="13"/>
        <end position="60"/>
    </location>
</feature>
<dbReference type="SUPFAM" id="SSF55869">
    <property type="entry name" value="DNA topoisomerase I domain"/>
    <property type="match status" value="1"/>
</dbReference>
<keyword evidence="10" id="KW-1185">Reference proteome</keyword>
<evidence type="ECO:0000259" key="8">
    <source>
        <dbReference type="Pfam" id="PF21338"/>
    </source>
</evidence>
<organism evidence="9 10">
    <name type="scientific">Diaphorobacter ruginosibacter</name>
    <dbReference type="NCBI Taxonomy" id="1715720"/>
    <lineage>
        <taxon>Bacteria</taxon>
        <taxon>Pseudomonadati</taxon>
        <taxon>Pseudomonadota</taxon>
        <taxon>Betaproteobacteria</taxon>
        <taxon>Burkholderiales</taxon>
        <taxon>Comamonadaceae</taxon>
        <taxon>Diaphorobacter</taxon>
    </lineage>
</organism>
<evidence type="ECO:0000256" key="2">
    <source>
        <dbReference type="ARBA" id="ARBA00006645"/>
    </source>
</evidence>
<dbReference type="PRINTS" id="PR00416">
    <property type="entry name" value="EUTPISMRASEI"/>
</dbReference>
<dbReference type="EMBL" id="CP060714">
    <property type="protein sequence ID" value="QNN59621.1"/>
    <property type="molecule type" value="Genomic_DNA"/>
</dbReference>
<evidence type="ECO:0000256" key="4">
    <source>
        <dbReference type="ARBA" id="ARBA00023029"/>
    </source>
</evidence>
<evidence type="ECO:0000256" key="5">
    <source>
        <dbReference type="ARBA" id="ARBA00023125"/>
    </source>
</evidence>
<name>A0A7G9RVJ6_9BURK</name>
<dbReference type="PROSITE" id="PS52038">
    <property type="entry name" value="TOPO_IB_2"/>
    <property type="match status" value="1"/>
</dbReference>
<dbReference type="GO" id="GO:0003917">
    <property type="term" value="F:DNA topoisomerase type I (single strand cut, ATP-independent) activity"/>
    <property type="evidence" value="ECO:0007669"/>
    <property type="project" value="UniProtKB-EC"/>
</dbReference>
<feature type="domain" description="DNA topoisomerase I catalytic core eukaryotic-type" evidence="7">
    <location>
        <begin position="72"/>
        <end position="289"/>
    </location>
</feature>
<dbReference type="InterPro" id="IPR049331">
    <property type="entry name" value="Top1B_N_bact"/>
</dbReference>
<dbReference type="Gene3D" id="3.30.66.10">
    <property type="entry name" value="DNA topoisomerase I domain"/>
    <property type="match status" value="1"/>
</dbReference>
<dbReference type="Gene3D" id="3.90.15.10">
    <property type="entry name" value="Topoisomerase I, Chain A, domain 3"/>
    <property type="match status" value="1"/>
</dbReference>
<dbReference type="GO" id="GO:0003677">
    <property type="term" value="F:DNA binding"/>
    <property type="evidence" value="ECO:0007669"/>
    <property type="project" value="UniProtKB-KW"/>
</dbReference>
<keyword evidence="5" id="KW-0238">DNA-binding</keyword>
<dbReference type="EC" id="5.6.2.1" evidence="3"/>
<evidence type="ECO:0000313" key="10">
    <source>
        <dbReference type="Proteomes" id="UP000515811"/>
    </source>
</evidence>
<keyword evidence="4" id="KW-0799">Topoisomerase</keyword>
<evidence type="ECO:0000256" key="6">
    <source>
        <dbReference type="ARBA" id="ARBA00023235"/>
    </source>
</evidence>
<evidence type="ECO:0000313" key="9">
    <source>
        <dbReference type="EMBL" id="QNN59621.1"/>
    </source>
</evidence>
<sequence length="326" mass="37180">MPGWRRVANGKDFSYVNYRGALIRDPRSLTRILQLAIPPAYTDVWICPDPRGHLQATGRDAKGRKQYRYHTSWQAQRKQQKFDRLVEFSRKLPAIRRRVRRDLAREGTQLESVVAAVVRLLDATALRVGNDEYSKTNGSYGLTTLRDRHVKLRAGHIQLEFKGKSGMRQQKEITDDRVARIVRRCQELPGQRLFQFTDAHGAVHHVRSEHVNDYIRATCGDGFTAKDFRTWHASVLALHLAMQETPSASLRPTLVQIVKQVAAHLGNTSAVCRKHYIHPDVLDICQQQEQQAVALQYTDVPATGLLAAERLLLTVLMRRAPLRRTG</sequence>
<evidence type="ECO:0000256" key="3">
    <source>
        <dbReference type="ARBA" id="ARBA00012891"/>
    </source>
</evidence>
<proteinExistence type="inferred from homology"/>
<gene>
    <name evidence="9" type="ORF">H9K76_13395</name>
</gene>
<protein>
    <recommendedName>
        <fullName evidence="3">DNA topoisomerase</fullName>
        <ecNumber evidence="3">5.6.2.1</ecNumber>
    </recommendedName>
</protein>
<dbReference type="PANTHER" id="PTHR10290:SF3">
    <property type="entry name" value="DNA TOPOISOMERASE 1"/>
    <property type="match status" value="1"/>
</dbReference>
<dbReference type="InterPro" id="IPR011010">
    <property type="entry name" value="DNA_brk_join_enz"/>
</dbReference>
<dbReference type="Pfam" id="PF21338">
    <property type="entry name" value="Top1B_N_bact"/>
    <property type="match status" value="1"/>
</dbReference>
<comment type="catalytic activity">
    <reaction evidence="1">
        <text>ATP-independent breakage of single-stranded DNA, followed by passage and rejoining.</text>
        <dbReference type="EC" id="5.6.2.1"/>
    </reaction>
</comment>
<evidence type="ECO:0000259" key="7">
    <source>
        <dbReference type="Pfam" id="PF01028"/>
    </source>
</evidence>
<dbReference type="KEGG" id="drg:H9K76_13395"/>
<reference evidence="9 10" key="1">
    <citation type="submission" date="2020-08" db="EMBL/GenBank/DDBJ databases">
        <title>Genome sequence of Diaphorobacter ruginosibacter DSM 27467T.</title>
        <authorList>
            <person name="Hyun D.-W."/>
            <person name="Bae J.-W."/>
        </authorList>
    </citation>
    <scope>NUCLEOTIDE SEQUENCE [LARGE SCALE GENOMIC DNA]</scope>
    <source>
        <strain evidence="9 10">DSM 27467</strain>
    </source>
</reference>
<dbReference type="Pfam" id="PF01028">
    <property type="entry name" value="Topoisom_I"/>
    <property type="match status" value="1"/>
</dbReference>